<reference evidence="1 2" key="1">
    <citation type="submission" date="2019-02" db="EMBL/GenBank/DDBJ databases">
        <title>Deep-cultivation of Planctomycetes and their phenomic and genomic characterization uncovers novel biology.</title>
        <authorList>
            <person name="Wiegand S."/>
            <person name="Jogler M."/>
            <person name="Boedeker C."/>
            <person name="Pinto D."/>
            <person name="Vollmers J."/>
            <person name="Rivas-Marin E."/>
            <person name="Kohn T."/>
            <person name="Peeters S.H."/>
            <person name="Heuer A."/>
            <person name="Rast P."/>
            <person name="Oberbeckmann S."/>
            <person name="Bunk B."/>
            <person name="Jeske O."/>
            <person name="Meyerdierks A."/>
            <person name="Storesund J.E."/>
            <person name="Kallscheuer N."/>
            <person name="Luecker S."/>
            <person name="Lage O.M."/>
            <person name="Pohl T."/>
            <person name="Merkel B.J."/>
            <person name="Hornburger P."/>
            <person name="Mueller R.-W."/>
            <person name="Bruemmer F."/>
            <person name="Labrenz M."/>
            <person name="Spormann A.M."/>
            <person name="Op den Camp H."/>
            <person name="Overmann J."/>
            <person name="Amann R."/>
            <person name="Jetten M.S.M."/>
            <person name="Mascher T."/>
            <person name="Medema M.H."/>
            <person name="Devos D.P."/>
            <person name="Kaster A.-K."/>
            <person name="Ovreas L."/>
            <person name="Rohde M."/>
            <person name="Galperin M.Y."/>
            <person name="Jogler C."/>
        </authorList>
    </citation>
    <scope>NUCLEOTIDE SEQUENCE [LARGE SCALE GENOMIC DNA]</scope>
    <source>
        <strain evidence="1 2">Pla163</strain>
    </source>
</reference>
<proteinExistence type="predicted"/>
<accession>A0A518CYH3</accession>
<gene>
    <name evidence="1" type="ORF">Pla163_13860</name>
</gene>
<keyword evidence="2" id="KW-1185">Reference proteome</keyword>
<dbReference type="EMBL" id="CP036290">
    <property type="protein sequence ID" value="QDU84279.1"/>
    <property type="molecule type" value="Genomic_DNA"/>
</dbReference>
<name>A0A518CYH3_9BACT</name>
<dbReference type="RefSeq" id="WP_145185534.1">
    <property type="nucleotide sequence ID" value="NZ_CP036290.1"/>
</dbReference>
<sequence length="460" mass="49492">MTDESARRWRIESATLGGTDTLILRFASTRARVLHGRVTFVPLSDEDGAESEGAVRAGTVTTTLSILDGVAFARTPTAIVSGTYEIEIDAVSSDGAAILGAVVLLAPVVGVRQPIVRRLPAVAVPDWIVDRDGFRERFGPVGARRFEAFAVPVYEIEAAVDLGAEVIAASLTSILDGLLLVNEDAARVKALEVACAAGRYFAEVDMRSSKPFVPGDLPEGVVSNGRDKLEDRINERAVYGVAGQSWKAVEPSGPTMIGLLKFCDRTTEVFAQAEKSHLVDPGDGVDAFEWAYELFVSGRLAVAHPHEFVHRVVMARGAPDGTPFLLFAELASLCLDLGTDDTFWMPRFEHLVRAAILFHAHPATDAAVVQELGHPEADPMDLYAFYDGKHIAMRTVFELRRTHGEVLDALAPDERRKLLEDAFTWIAGKIVGASGGSPTGTGVPLVLEPKLFLPGQLAAS</sequence>
<protein>
    <submittedName>
        <fullName evidence="1">Uncharacterized protein</fullName>
    </submittedName>
</protein>
<evidence type="ECO:0000313" key="1">
    <source>
        <dbReference type="EMBL" id="QDU84279.1"/>
    </source>
</evidence>
<evidence type="ECO:0000313" key="2">
    <source>
        <dbReference type="Proteomes" id="UP000319342"/>
    </source>
</evidence>
<organism evidence="1 2">
    <name type="scientific">Rohdeia mirabilis</name>
    <dbReference type="NCBI Taxonomy" id="2528008"/>
    <lineage>
        <taxon>Bacteria</taxon>
        <taxon>Pseudomonadati</taxon>
        <taxon>Planctomycetota</taxon>
        <taxon>Planctomycetia</taxon>
        <taxon>Planctomycetia incertae sedis</taxon>
        <taxon>Rohdeia</taxon>
    </lineage>
</organism>
<dbReference type="Proteomes" id="UP000319342">
    <property type="component" value="Chromosome"/>
</dbReference>
<dbReference type="AlphaFoldDB" id="A0A518CYH3"/>